<name>A0A7X5XRW0_9SPHN</name>
<evidence type="ECO:0000256" key="4">
    <source>
        <dbReference type="PROSITE-ProRule" id="PRU00335"/>
    </source>
</evidence>
<dbReference type="SUPFAM" id="SSF46689">
    <property type="entry name" value="Homeodomain-like"/>
    <property type="match status" value="1"/>
</dbReference>
<sequence length="204" mass="23041">MKRQRRSQGERSEEMRERVAHATFEVIAARGFSGLRTAAVAEQAGVSQGALLHHFETKHGLTLATVEYAFARASAKTEDIIEAGLARGEDPIDLMLDDFRLYFFNDDFWVSLDITINASKDPELKGGIREIVPRYRLGVYRRWVGILSENGWSTSDAEEIVRMSAALTTGLGIRTLFDDVDEYLASTLRKWRKMVDAAWPRKTA</sequence>
<dbReference type="Gene3D" id="1.10.357.10">
    <property type="entry name" value="Tetracycline Repressor, domain 2"/>
    <property type="match status" value="1"/>
</dbReference>
<keyword evidence="1" id="KW-0805">Transcription regulation</keyword>
<dbReference type="PROSITE" id="PS50977">
    <property type="entry name" value="HTH_TETR_2"/>
    <property type="match status" value="1"/>
</dbReference>
<keyword evidence="7" id="KW-1185">Reference proteome</keyword>
<dbReference type="AlphaFoldDB" id="A0A7X5XRW0"/>
<gene>
    <name evidence="6" type="ORF">GGR90_002353</name>
</gene>
<dbReference type="Pfam" id="PF00440">
    <property type="entry name" value="TetR_N"/>
    <property type="match status" value="1"/>
</dbReference>
<reference evidence="6 7" key="1">
    <citation type="submission" date="2020-03" db="EMBL/GenBank/DDBJ databases">
        <title>Genomic Encyclopedia of Type Strains, Phase IV (KMG-IV): sequencing the most valuable type-strain genomes for metagenomic binning, comparative biology and taxonomic classification.</title>
        <authorList>
            <person name="Goeker M."/>
        </authorList>
    </citation>
    <scope>NUCLEOTIDE SEQUENCE [LARGE SCALE GENOMIC DNA]</scope>
    <source>
        <strain evidence="6 7">DSM 25229</strain>
    </source>
</reference>
<dbReference type="EMBL" id="JAATIT010000003">
    <property type="protein sequence ID" value="NJB90159.1"/>
    <property type="molecule type" value="Genomic_DNA"/>
</dbReference>
<dbReference type="RefSeq" id="WP_167921637.1">
    <property type="nucleotide sequence ID" value="NZ_JAATIT010000003.1"/>
</dbReference>
<dbReference type="InterPro" id="IPR050109">
    <property type="entry name" value="HTH-type_TetR-like_transc_reg"/>
</dbReference>
<accession>A0A7X5XRW0</accession>
<keyword evidence="2 4" id="KW-0238">DNA-binding</keyword>
<dbReference type="PRINTS" id="PR00455">
    <property type="entry name" value="HTHTETR"/>
</dbReference>
<comment type="caution">
    <text evidence="6">The sequence shown here is derived from an EMBL/GenBank/DDBJ whole genome shotgun (WGS) entry which is preliminary data.</text>
</comment>
<dbReference type="InterPro" id="IPR009057">
    <property type="entry name" value="Homeodomain-like_sf"/>
</dbReference>
<evidence type="ECO:0000259" key="5">
    <source>
        <dbReference type="PROSITE" id="PS50977"/>
    </source>
</evidence>
<evidence type="ECO:0000256" key="2">
    <source>
        <dbReference type="ARBA" id="ARBA00023125"/>
    </source>
</evidence>
<dbReference type="InterPro" id="IPR001647">
    <property type="entry name" value="HTH_TetR"/>
</dbReference>
<feature type="DNA-binding region" description="H-T-H motif" evidence="4">
    <location>
        <begin position="36"/>
        <end position="55"/>
    </location>
</feature>
<proteinExistence type="predicted"/>
<keyword evidence="3" id="KW-0804">Transcription</keyword>
<dbReference type="PANTHER" id="PTHR30055">
    <property type="entry name" value="HTH-TYPE TRANSCRIPTIONAL REGULATOR RUTR"/>
    <property type="match status" value="1"/>
</dbReference>
<evidence type="ECO:0000313" key="6">
    <source>
        <dbReference type="EMBL" id="NJB90159.1"/>
    </source>
</evidence>
<dbReference type="GO" id="GO:0000976">
    <property type="term" value="F:transcription cis-regulatory region binding"/>
    <property type="evidence" value="ECO:0007669"/>
    <property type="project" value="TreeGrafter"/>
</dbReference>
<evidence type="ECO:0000256" key="3">
    <source>
        <dbReference type="ARBA" id="ARBA00023163"/>
    </source>
</evidence>
<dbReference type="GO" id="GO:0003700">
    <property type="term" value="F:DNA-binding transcription factor activity"/>
    <property type="evidence" value="ECO:0007669"/>
    <property type="project" value="TreeGrafter"/>
</dbReference>
<dbReference type="Proteomes" id="UP000535078">
    <property type="component" value="Unassembled WGS sequence"/>
</dbReference>
<organism evidence="6 7">
    <name type="scientific">Sphingopyxis italica</name>
    <dbReference type="NCBI Taxonomy" id="1129133"/>
    <lineage>
        <taxon>Bacteria</taxon>
        <taxon>Pseudomonadati</taxon>
        <taxon>Pseudomonadota</taxon>
        <taxon>Alphaproteobacteria</taxon>
        <taxon>Sphingomonadales</taxon>
        <taxon>Sphingomonadaceae</taxon>
        <taxon>Sphingopyxis</taxon>
    </lineage>
</organism>
<protein>
    <submittedName>
        <fullName evidence="6">AcrR family transcriptional regulator</fullName>
    </submittedName>
</protein>
<feature type="domain" description="HTH tetR-type" evidence="5">
    <location>
        <begin position="13"/>
        <end position="73"/>
    </location>
</feature>
<evidence type="ECO:0000256" key="1">
    <source>
        <dbReference type="ARBA" id="ARBA00023015"/>
    </source>
</evidence>
<evidence type="ECO:0000313" key="7">
    <source>
        <dbReference type="Proteomes" id="UP000535078"/>
    </source>
</evidence>
<dbReference type="PANTHER" id="PTHR30055:SF234">
    <property type="entry name" value="HTH-TYPE TRANSCRIPTIONAL REGULATOR BETI"/>
    <property type="match status" value="1"/>
</dbReference>